<reference evidence="3 4" key="1">
    <citation type="submission" date="2024-02" db="EMBL/GenBank/DDBJ databases">
        <authorList>
            <person name="Chen Y."/>
            <person name="Shah S."/>
            <person name="Dougan E. K."/>
            <person name="Thang M."/>
            <person name="Chan C."/>
        </authorList>
    </citation>
    <scope>NUCLEOTIDE SEQUENCE [LARGE SCALE GENOMIC DNA]</scope>
</reference>
<dbReference type="EMBL" id="CAXAMM010000448">
    <property type="protein sequence ID" value="CAK8987538.1"/>
    <property type="molecule type" value="Genomic_DNA"/>
</dbReference>
<feature type="compositionally biased region" description="Basic residues" evidence="1">
    <location>
        <begin position="309"/>
        <end position="327"/>
    </location>
</feature>
<gene>
    <name evidence="3" type="ORF">SCF082_LOCUS1021</name>
    <name evidence="2" type="ORF">SCF082_LOCUS957</name>
</gene>
<feature type="region of interest" description="Disordered" evidence="1">
    <location>
        <begin position="270"/>
        <end position="566"/>
    </location>
</feature>
<keyword evidence="4" id="KW-1185">Reference proteome</keyword>
<dbReference type="EMBL" id="CAXAMM010000436">
    <property type="protein sequence ID" value="CAK8987405.1"/>
    <property type="molecule type" value="Genomic_DNA"/>
</dbReference>
<evidence type="ECO:0000313" key="4">
    <source>
        <dbReference type="Proteomes" id="UP001642464"/>
    </source>
</evidence>
<feature type="compositionally biased region" description="Basic and acidic residues" evidence="1">
    <location>
        <begin position="328"/>
        <end position="457"/>
    </location>
</feature>
<feature type="compositionally biased region" description="Basic and acidic residues" evidence="1">
    <location>
        <begin position="465"/>
        <end position="519"/>
    </location>
</feature>
<feature type="compositionally biased region" description="Basic and acidic residues" evidence="1">
    <location>
        <begin position="609"/>
        <end position="619"/>
    </location>
</feature>
<feature type="compositionally biased region" description="Acidic residues" evidence="1">
    <location>
        <begin position="620"/>
        <end position="683"/>
    </location>
</feature>
<feature type="compositionally biased region" description="Acidic residues" evidence="1">
    <location>
        <begin position="520"/>
        <end position="545"/>
    </location>
</feature>
<protein>
    <submittedName>
        <fullName evidence="3">Nipped-B-like protein B</fullName>
    </submittedName>
</protein>
<dbReference type="Proteomes" id="UP001642464">
    <property type="component" value="Unassembled WGS sequence"/>
</dbReference>
<evidence type="ECO:0000313" key="2">
    <source>
        <dbReference type="EMBL" id="CAK8987405.1"/>
    </source>
</evidence>
<organism evidence="3 4">
    <name type="scientific">Durusdinium trenchii</name>
    <dbReference type="NCBI Taxonomy" id="1381693"/>
    <lineage>
        <taxon>Eukaryota</taxon>
        <taxon>Sar</taxon>
        <taxon>Alveolata</taxon>
        <taxon>Dinophyceae</taxon>
        <taxon>Suessiales</taxon>
        <taxon>Symbiodiniaceae</taxon>
        <taxon>Durusdinium</taxon>
    </lineage>
</organism>
<feature type="compositionally biased region" description="Low complexity" evidence="1">
    <location>
        <begin position="284"/>
        <end position="297"/>
    </location>
</feature>
<proteinExistence type="predicted"/>
<sequence length="1014" mass="114937">MVKRSIDKKMAQVHRQMPFVESPTVKQPRSMRDRQQMWVLSGLKHLGAPMVLCTLVSLVFAIPNLDWERPSMHLETFSGAMEVTKHEWMEGRRAVPLDVTYSPDTMDFLTSHGFANALFHTLNLAPGSGAMSGPVCSTFVFMSRGSTHRSKSNPLGRPDSQCVADGNKLCSRTLLLMLLCCAKGIFWVLEQPGTSIMELHPLFQYFIRLVRCRRMGMNMQDFGAPTRKRTLLYTCHNCIDDLLLHQVPHRPEEKQMVIRYLNHVWSSARQSPNSSWEEEPADGAQASARQSEQAAMQKEAANKQFPGKVLKHHTKEKQKKDKEKKKSAKEAEAPKKREGSATGSRKKDEVQENAKTKPIKETKQKKGDEAKKKEGSESGKKRRDDEKTNKKEAAKNKNDEKPDKVKKKESEKKAVEDAKKAGRKESEKKKKQKGYEKDEKKQLKEAKNRNDPQEKTGRPSALRKKKDEGQDKKRESEKKSNVDEKARVKSEVTPKRKEVSDEKCERKKAKREELKKKKEEEEEDKDSEEDEEEDSDDGSEEESEGEGAAAGKGKVRWKPIKHVSEAQRIFEDKKAKAEMKLREVSELMGNLADSSEDEEGLGHSSTESILEHLDRTMCEDKEEDEETAEEEQEEEDEENAKYDEEEAAEDGDEATEEDEKDESDMESGGEDDDDEDLDGEPLSEPDPSTEHRLVPVVKSTTAAADEFANANSISHKNEYDQFLRQMGSKSKFPVELSDYANTNKLDLFRVWLSCSKKWSQVKVEVNRSLEAENTSTKGWSAIQGKELRKRYDSDEKFQRIVQKRKQQNLFYPDEDFPDDDDDSHIECWFYMRDGAQFQRKDITRESMGLTASGEPDEATLEALTNDETGIMRPGQLPQVQAASKEGSKELLNSISQVAALPKKKAIKDKDKSEPVEPKGFNELAADRMEKSLGLAAKARTQSISLEGVQYAGELSKQLLDHATKLEGHFKKLKEAVSTENTKKISLLLREAAALDEFGEKAKAGNRDGAFKALN</sequence>
<evidence type="ECO:0000313" key="3">
    <source>
        <dbReference type="EMBL" id="CAK8987538.1"/>
    </source>
</evidence>
<name>A0ABP0HBC2_9DINO</name>
<evidence type="ECO:0000256" key="1">
    <source>
        <dbReference type="SAM" id="MobiDB-lite"/>
    </source>
</evidence>
<comment type="caution">
    <text evidence="3">The sequence shown here is derived from an EMBL/GenBank/DDBJ whole genome shotgun (WGS) entry which is preliminary data.</text>
</comment>
<accession>A0ABP0HBC2</accession>
<feature type="region of interest" description="Disordered" evidence="1">
    <location>
        <begin position="588"/>
        <end position="695"/>
    </location>
</feature>